<feature type="transmembrane region" description="Helical" evidence="8">
    <location>
        <begin position="975"/>
        <end position="1001"/>
    </location>
</feature>
<protein>
    <submittedName>
        <fullName evidence="10">ABC transporter permease</fullName>
    </submittedName>
</protein>
<feature type="region of interest" description="Disordered" evidence="7">
    <location>
        <begin position="557"/>
        <end position="585"/>
    </location>
</feature>
<dbReference type="InterPro" id="IPR003838">
    <property type="entry name" value="ABC3_permease_C"/>
</dbReference>
<keyword evidence="2" id="KW-1003">Cell membrane</keyword>
<dbReference type="Pfam" id="PF02687">
    <property type="entry name" value="FtsX"/>
    <property type="match status" value="2"/>
</dbReference>
<feature type="transmembrane region" description="Helical" evidence="8">
    <location>
        <begin position="412"/>
        <end position="436"/>
    </location>
</feature>
<feature type="compositionally biased region" description="Low complexity" evidence="7">
    <location>
        <begin position="557"/>
        <end position="566"/>
    </location>
</feature>
<evidence type="ECO:0000256" key="5">
    <source>
        <dbReference type="ARBA" id="ARBA00023136"/>
    </source>
</evidence>
<evidence type="ECO:0000313" key="11">
    <source>
        <dbReference type="Proteomes" id="UP001343724"/>
    </source>
</evidence>
<reference evidence="10 11" key="1">
    <citation type="submission" date="2024-01" db="EMBL/GenBank/DDBJ databases">
        <title>novel species in genus Adlercreutzia.</title>
        <authorList>
            <person name="Liu X."/>
        </authorList>
    </citation>
    <scope>NUCLEOTIDE SEQUENCE [LARGE SCALE GENOMIC DNA]</scope>
    <source>
        <strain evidence="10 11">R22</strain>
    </source>
</reference>
<accession>A0ABU6J030</accession>
<comment type="similarity">
    <text evidence="6">Belongs to the ABC-4 integral membrane protein family.</text>
</comment>
<dbReference type="InterPro" id="IPR050250">
    <property type="entry name" value="Macrolide_Exporter_MacB"/>
</dbReference>
<dbReference type="RefSeq" id="WP_326454894.1">
    <property type="nucleotide sequence ID" value="NZ_JAYMFH010000012.1"/>
</dbReference>
<evidence type="ECO:0000313" key="10">
    <source>
        <dbReference type="EMBL" id="MEC4295390.1"/>
    </source>
</evidence>
<keyword evidence="5 8" id="KW-0472">Membrane</keyword>
<feature type="domain" description="ABC3 transporter permease C-terminal" evidence="9">
    <location>
        <begin position="926"/>
        <end position="1034"/>
    </location>
</feature>
<feature type="domain" description="ABC3 transporter permease C-terminal" evidence="9">
    <location>
        <begin position="320"/>
        <end position="446"/>
    </location>
</feature>
<dbReference type="EMBL" id="JAYMFH010000012">
    <property type="protein sequence ID" value="MEC4295390.1"/>
    <property type="molecule type" value="Genomic_DNA"/>
</dbReference>
<proteinExistence type="inferred from homology"/>
<feature type="transmembrane region" description="Helical" evidence="8">
    <location>
        <begin position="506"/>
        <end position="528"/>
    </location>
</feature>
<evidence type="ECO:0000256" key="6">
    <source>
        <dbReference type="ARBA" id="ARBA00038076"/>
    </source>
</evidence>
<evidence type="ECO:0000256" key="2">
    <source>
        <dbReference type="ARBA" id="ARBA00022475"/>
    </source>
</evidence>
<comment type="subcellular location">
    <subcellularLocation>
        <location evidence="1">Cell membrane</location>
        <topology evidence="1">Multi-pass membrane protein</topology>
    </subcellularLocation>
</comment>
<feature type="transmembrane region" description="Helical" evidence="8">
    <location>
        <begin position="915"/>
        <end position="940"/>
    </location>
</feature>
<feature type="transmembrane region" description="Helical" evidence="8">
    <location>
        <begin position="1013"/>
        <end position="1034"/>
    </location>
</feature>
<evidence type="ECO:0000259" key="9">
    <source>
        <dbReference type="Pfam" id="PF02687"/>
    </source>
</evidence>
<evidence type="ECO:0000256" key="1">
    <source>
        <dbReference type="ARBA" id="ARBA00004651"/>
    </source>
</evidence>
<organism evidence="10 11">
    <name type="scientific">Adlercreutzia shanghongiae</name>
    <dbReference type="NCBI Taxonomy" id="3111773"/>
    <lineage>
        <taxon>Bacteria</taxon>
        <taxon>Bacillati</taxon>
        <taxon>Actinomycetota</taxon>
        <taxon>Coriobacteriia</taxon>
        <taxon>Eggerthellales</taxon>
        <taxon>Eggerthellaceae</taxon>
        <taxon>Adlercreutzia</taxon>
    </lineage>
</organism>
<sequence>MNAMANFTVKSLRANRVRTLVTIAGVALAAALLTAVLATYASLNDFLYRMEAEQSGTWMACVEAPGGAATQERIDAAAADPSVAATATLRDVGFGRLTPEQQNVLGAYVPVRTGAGDLSTVCGIRPSEGRLPESENEVMLFATWQSYENLELGDEITLDVGRRVARLAPGEEGEQAHGEKELGWGVNDGEGVESVIEDGTPLDSSMGVFDAAADGGKFNEELVDTGKRTFTVVGFYDRAGYALSTGAGMTALIGPGADGADAFTDVYLTLSDVASAQDVSAQAEALFPDDHIVLHASMLRYMGISDGASLWSTFYGIVAVLAGVIVVACVSLIFNAFNISVAERIKQFGLLSSVGASRRQLRRAVVLEGALVALVGIPLGLLIGLGGCAVTFAFIGPMIATLSGAEDVPFTLAVNGVVLALAAALTFVTVLVSVWIPAKRASRTNIIDSLRAQGATRVSKRGEKAAARAAAGCRLWQSRGVSGRLFGIGGTLARINRKRGTGKGRAASVSLALAIVLLMTAGSLNVFLGTLADVVSGGAEAAGQVSVTTQLMAATPGEADGASGAEGAAGEGAVERGGGTAADGAAAEVPGAEGAAGADGAAVSAEDAAEVPGAEGAAGADAIADAAPITPEALLVEDNARLADEAAVFAEAFDTLGALPNASPMGWKLSGDANVVLPASMVGEAFMSEDGLAGGVMADGRYGTVASLVYLDDASFDAYAREAGLNPADFRDPAHLRAIALGQGYGNNGSLYQLLDVLREPGTVDVIVAATYQGKPVAGIGMSAELGADGTPQFAFVPYAPMGSDDTLSSLTMADVEVQTVSLEVAAVVDEVPPVVGGPGAGLQLIVPMSMAAYQGFGNTDPVFYSYFDPTDGDHAALAEELSSAGGEYFHDVEGYEPTFYSYNDFIAEQDSTQMLAMVVNVFCLLFTVILALIAMANVFNTVTNSLILRRREFAVMRSVGLSNRQFRRMIAEECMSFGIAGLVPGLLISALVAWLLWAVVTQSMSGLGFTLPWGYVALAVGLTAAAMGISVAYGMHRCRADSVVEALRADAV</sequence>
<evidence type="ECO:0000256" key="3">
    <source>
        <dbReference type="ARBA" id="ARBA00022692"/>
    </source>
</evidence>
<keyword evidence="3 8" id="KW-0812">Transmembrane</keyword>
<comment type="caution">
    <text evidence="10">The sequence shown here is derived from an EMBL/GenBank/DDBJ whole genome shotgun (WGS) entry which is preliminary data.</text>
</comment>
<dbReference type="PANTHER" id="PTHR30572:SF4">
    <property type="entry name" value="ABC TRANSPORTER PERMEASE YTRF"/>
    <property type="match status" value="1"/>
</dbReference>
<dbReference type="Proteomes" id="UP001343724">
    <property type="component" value="Unassembled WGS sequence"/>
</dbReference>
<dbReference type="PANTHER" id="PTHR30572">
    <property type="entry name" value="MEMBRANE COMPONENT OF TRANSPORTER-RELATED"/>
    <property type="match status" value="1"/>
</dbReference>
<keyword evidence="4 8" id="KW-1133">Transmembrane helix</keyword>
<name>A0ABU6J030_9ACTN</name>
<feature type="transmembrane region" description="Helical" evidence="8">
    <location>
        <begin position="314"/>
        <end position="337"/>
    </location>
</feature>
<gene>
    <name evidence="10" type="ORF">VJ920_08705</name>
</gene>
<evidence type="ECO:0000256" key="8">
    <source>
        <dbReference type="SAM" id="Phobius"/>
    </source>
</evidence>
<evidence type="ECO:0000256" key="4">
    <source>
        <dbReference type="ARBA" id="ARBA00022989"/>
    </source>
</evidence>
<feature type="transmembrane region" description="Helical" evidence="8">
    <location>
        <begin position="367"/>
        <end position="400"/>
    </location>
</feature>
<evidence type="ECO:0000256" key="7">
    <source>
        <dbReference type="SAM" id="MobiDB-lite"/>
    </source>
</evidence>
<feature type="compositionally biased region" description="Gly residues" evidence="7">
    <location>
        <begin position="567"/>
        <end position="581"/>
    </location>
</feature>
<keyword evidence="11" id="KW-1185">Reference proteome</keyword>